<evidence type="ECO:0000313" key="1">
    <source>
        <dbReference type="EMBL" id="CRG90635.1"/>
    </source>
</evidence>
<dbReference type="Proteomes" id="UP000054383">
    <property type="component" value="Unassembled WGS sequence"/>
</dbReference>
<dbReference type="OMA" id="GGHDKGV"/>
<keyword evidence="2" id="KW-1185">Reference proteome</keyword>
<organism evidence="1 2">
    <name type="scientific">Talaromyces islandicus</name>
    <name type="common">Penicillium islandicum</name>
    <dbReference type="NCBI Taxonomy" id="28573"/>
    <lineage>
        <taxon>Eukaryota</taxon>
        <taxon>Fungi</taxon>
        <taxon>Dikarya</taxon>
        <taxon>Ascomycota</taxon>
        <taxon>Pezizomycotina</taxon>
        <taxon>Eurotiomycetes</taxon>
        <taxon>Eurotiomycetidae</taxon>
        <taxon>Eurotiales</taxon>
        <taxon>Trichocomaceae</taxon>
        <taxon>Talaromyces</taxon>
        <taxon>Talaromyces sect. Islandici</taxon>
    </lineage>
</organism>
<dbReference type="InterPro" id="IPR029062">
    <property type="entry name" value="Class_I_gatase-like"/>
</dbReference>
<dbReference type="PANTHER" id="PTHR43068:SF1">
    <property type="entry name" value="SLR1854 PROTEIN"/>
    <property type="match status" value="1"/>
</dbReference>
<dbReference type="STRING" id="28573.A0A0U1M514"/>
<dbReference type="Pfam" id="PF17124">
    <property type="entry name" value="ThiJ_like"/>
    <property type="match status" value="1"/>
</dbReference>
<dbReference type="OrthoDB" id="543156at2759"/>
<dbReference type="SUPFAM" id="SSF52317">
    <property type="entry name" value="Class I glutamine amidotransferase-like"/>
    <property type="match status" value="1"/>
</dbReference>
<reference evidence="1 2" key="1">
    <citation type="submission" date="2015-04" db="EMBL/GenBank/DDBJ databases">
        <authorList>
            <person name="Syromyatnikov M.Y."/>
            <person name="Popov V.N."/>
        </authorList>
    </citation>
    <scope>NUCLEOTIDE SEQUENCE [LARGE SCALE GENOMIC DNA]</scope>
    <source>
        <strain evidence="1">WF-38-12</strain>
    </source>
</reference>
<gene>
    <name evidence="1" type="primary">pfpI</name>
    <name evidence="1" type="ORF">PISL3812_07679</name>
</gene>
<dbReference type="InterPro" id="IPR032633">
    <property type="entry name" value="ThiJ-like"/>
</dbReference>
<evidence type="ECO:0008006" key="3">
    <source>
        <dbReference type="Google" id="ProtNLM"/>
    </source>
</evidence>
<dbReference type="AlphaFoldDB" id="A0A0U1M514"/>
<evidence type="ECO:0000313" key="2">
    <source>
        <dbReference type="Proteomes" id="UP000054383"/>
    </source>
</evidence>
<dbReference type="Gene3D" id="3.40.50.880">
    <property type="match status" value="1"/>
</dbReference>
<dbReference type="PANTHER" id="PTHR43068">
    <property type="entry name" value="SLR1854 PROTEIN"/>
    <property type="match status" value="1"/>
</dbReference>
<protein>
    <recommendedName>
        <fullName evidence="3">DJ-1/PfpI domain-containing protein</fullName>
    </recommendedName>
</protein>
<dbReference type="EMBL" id="CVMT01000008">
    <property type="protein sequence ID" value="CRG90635.1"/>
    <property type="molecule type" value="Genomic_DNA"/>
</dbReference>
<name>A0A0U1M514_TALIS</name>
<sequence length="255" mass="27958">MASAKVLIPMADYGHDPTETAIAYDIFKQAGFEVHFATETGNAPHCDDRMISGISGKLLGAKQDAIAKYKEMIEEPAAKEPLAWSDPSFSLEQYSLVYFPGGHDKGVRQTIDSASLQKHVAEFFPQTRKPSQKTVAAVCHGVQTLSAATLSDGKSVLHDVTTTALPGAMESGVYWMTRPFLGDYYKTYGKGTDNVETIVRKKLDNPDKQYKNNLGPGPFVVEDQNYNYVSGRFPPDTAALAQRAVELVKETLSEK</sequence>
<proteinExistence type="predicted"/>
<accession>A0A0U1M514</accession>